<keyword evidence="3" id="KW-0812">Transmembrane</keyword>
<dbReference type="PANTHER" id="PTHR45138">
    <property type="entry name" value="REGULATORY COMPONENTS OF SENSORY TRANSDUCTION SYSTEM"/>
    <property type="match status" value="1"/>
</dbReference>
<dbReference type="InterPro" id="IPR029787">
    <property type="entry name" value="Nucleotide_cyclase"/>
</dbReference>
<dbReference type="EMBL" id="CP011805">
    <property type="protein sequence ID" value="AKM07706.1"/>
    <property type="molecule type" value="Genomic_DNA"/>
</dbReference>
<dbReference type="InterPro" id="IPR000160">
    <property type="entry name" value="GGDEF_dom"/>
</dbReference>
<feature type="transmembrane region" description="Helical" evidence="3">
    <location>
        <begin position="36"/>
        <end position="58"/>
    </location>
</feature>
<feature type="domain" description="GGDEF" evidence="4">
    <location>
        <begin position="251"/>
        <end position="383"/>
    </location>
</feature>
<feature type="transmembrane region" description="Helical" evidence="3">
    <location>
        <begin position="94"/>
        <end position="115"/>
    </location>
</feature>
<accession>A0A0G3XAQ3</accession>
<gene>
    <name evidence="5" type="ORF">AM2010_1639</name>
</gene>
<feature type="transmembrane region" description="Helical" evidence="3">
    <location>
        <begin position="184"/>
        <end position="210"/>
    </location>
</feature>
<comment type="catalytic activity">
    <reaction evidence="2">
        <text>2 GTP = 3',3'-c-di-GMP + 2 diphosphate</text>
        <dbReference type="Rhea" id="RHEA:24898"/>
        <dbReference type="ChEBI" id="CHEBI:33019"/>
        <dbReference type="ChEBI" id="CHEBI:37565"/>
        <dbReference type="ChEBI" id="CHEBI:58805"/>
        <dbReference type="EC" id="2.7.7.65"/>
    </reaction>
</comment>
<keyword evidence="3" id="KW-1133">Transmembrane helix</keyword>
<protein>
    <recommendedName>
        <fullName evidence="1">diguanylate cyclase</fullName>
        <ecNumber evidence="1">2.7.7.65</ecNumber>
    </recommendedName>
</protein>
<dbReference type="PANTHER" id="PTHR45138:SF9">
    <property type="entry name" value="DIGUANYLATE CYCLASE DGCM-RELATED"/>
    <property type="match status" value="1"/>
</dbReference>
<feature type="transmembrane region" description="Helical" evidence="3">
    <location>
        <begin position="6"/>
        <end position="24"/>
    </location>
</feature>
<dbReference type="PROSITE" id="PS50887">
    <property type="entry name" value="GGDEF"/>
    <property type="match status" value="1"/>
</dbReference>
<dbReference type="PATRIC" id="fig|543877.4.peg.1664"/>
<feature type="transmembrane region" description="Helical" evidence="3">
    <location>
        <begin position="146"/>
        <end position="164"/>
    </location>
</feature>
<dbReference type="Gene3D" id="3.30.70.270">
    <property type="match status" value="1"/>
</dbReference>
<name>A0A0G3XAQ3_9SPHN</name>
<dbReference type="FunFam" id="3.30.70.270:FF:000001">
    <property type="entry name" value="Diguanylate cyclase domain protein"/>
    <property type="match status" value="1"/>
</dbReference>
<dbReference type="InterPro" id="IPR050469">
    <property type="entry name" value="Diguanylate_Cyclase"/>
</dbReference>
<evidence type="ECO:0000256" key="3">
    <source>
        <dbReference type="SAM" id="Phobius"/>
    </source>
</evidence>
<keyword evidence="3" id="KW-0472">Membrane</keyword>
<feature type="transmembrane region" description="Helical" evidence="3">
    <location>
        <begin position="64"/>
        <end position="82"/>
    </location>
</feature>
<dbReference type="Pfam" id="PF00990">
    <property type="entry name" value="GGDEF"/>
    <property type="match status" value="1"/>
</dbReference>
<keyword evidence="6" id="KW-1185">Reference proteome</keyword>
<evidence type="ECO:0000256" key="1">
    <source>
        <dbReference type="ARBA" id="ARBA00012528"/>
    </source>
</evidence>
<proteinExistence type="predicted"/>
<evidence type="ECO:0000313" key="6">
    <source>
        <dbReference type="Proteomes" id="UP000037643"/>
    </source>
</evidence>
<dbReference type="InterPro" id="IPR043128">
    <property type="entry name" value="Rev_trsase/Diguanyl_cyclase"/>
</dbReference>
<dbReference type="SMART" id="SM00267">
    <property type="entry name" value="GGDEF"/>
    <property type="match status" value="1"/>
</dbReference>
<dbReference type="SUPFAM" id="SSF55073">
    <property type="entry name" value="Nucleotide cyclase"/>
    <property type="match status" value="1"/>
</dbReference>
<dbReference type="KEGG" id="amx:AM2010_1639"/>
<organism evidence="5 6">
    <name type="scientific">Pelagerythrobacter marensis</name>
    <dbReference type="NCBI Taxonomy" id="543877"/>
    <lineage>
        <taxon>Bacteria</taxon>
        <taxon>Pseudomonadati</taxon>
        <taxon>Pseudomonadota</taxon>
        <taxon>Alphaproteobacteria</taxon>
        <taxon>Sphingomonadales</taxon>
        <taxon>Erythrobacteraceae</taxon>
        <taxon>Pelagerythrobacter</taxon>
    </lineage>
</organism>
<dbReference type="EC" id="2.7.7.65" evidence="1"/>
<reference evidence="5 6" key="1">
    <citation type="submission" date="2015-06" db="EMBL/GenBank/DDBJ databases">
        <authorList>
            <person name="Kim K.M."/>
        </authorList>
    </citation>
    <scope>NUCLEOTIDE SEQUENCE [LARGE SCALE GENOMIC DNA]</scope>
    <source>
        <strain evidence="5 6">KCTC 22370</strain>
    </source>
</reference>
<sequence length="398" mass="42587">MTAAFVLGINTFIAAIFAIAFGVVATMNRTARGARWLAVGYATGILTVILEFAIPWQANPLPTSVAIFLVYLLTLTICLVGVARHYKVKPSANVLAAIWLISVLALPLIFSLPYGTPLRGLIYQFPYFAMQTLACVVIWRSGRREPLDLLLIALNALVAMTYLSKPAIGWAVGTASSSQEYMTSTYAAISQSIGAITLVMLALVMLLVMMRDTTAEMLARSETDALSGILNRRGFDAHAEMALALPRAAGDPVTLIAADIDHFKDVNDTYGHAAGDAVIAHFARLLKDMASETAVVGRLGGEEFAVLLTDTNLADGRRFAESVRERLSAAPLIELGVGHVVTASFGVAQLTLTDSLNDLSRRADTALYRAKRAGRNQVSLALVQLPQAPLPSPQSLSA</sequence>
<dbReference type="RefSeq" id="WP_047806674.1">
    <property type="nucleotide sequence ID" value="NZ_CP011805.1"/>
</dbReference>
<dbReference type="AlphaFoldDB" id="A0A0G3XAQ3"/>
<dbReference type="STRING" id="543877.AM2010_1639"/>
<evidence type="ECO:0000256" key="2">
    <source>
        <dbReference type="ARBA" id="ARBA00034247"/>
    </source>
</evidence>
<dbReference type="Proteomes" id="UP000037643">
    <property type="component" value="Chromosome"/>
</dbReference>
<feature type="transmembrane region" description="Helical" evidence="3">
    <location>
        <begin position="121"/>
        <end position="139"/>
    </location>
</feature>
<dbReference type="OrthoDB" id="384661at2"/>
<dbReference type="GO" id="GO:0052621">
    <property type="term" value="F:diguanylate cyclase activity"/>
    <property type="evidence" value="ECO:0007669"/>
    <property type="project" value="UniProtKB-EC"/>
</dbReference>
<evidence type="ECO:0000259" key="4">
    <source>
        <dbReference type="PROSITE" id="PS50887"/>
    </source>
</evidence>
<dbReference type="CDD" id="cd01949">
    <property type="entry name" value="GGDEF"/>
    <property type="match status" value="1"/>
</dbReference>
<evidence type="ECO:0000313" key="5">
    <source>
        <dbReference type="EMBL" id="AKM07706.1"/>
    </source>
</evidence>
<dbReference type="NCBIfam" id="TIGR00254">
    <property type="entry name" value="GGDEF"/>
    <property type="match status" value="1"/>
</dbReference>